<dbReference type="EMBL" id="JAXIVS010000014">
    <property type="protein sequence ID" value="MDY7231258.1"/>
    <property type="molecule type" value="Genomic_DNA"/>
</dbReference>
<gene>
    <name evidence="1" type="ORF">SYV04_33015</name>
</gene>
<evidence type="ECO:0000313" key="1">
    <source>
        <dbReference type="EMBL" id="MDY7231258.1"/>
    </source>
</evidence>
<evidence type="ECO:0000313" key="2">
    <source>
        <dbReference type="Proteomes" id="UP001291309"/>
    </source>
</evidence>
<dbReference type="Proteomes" id="UP001291309">
    <property type="component" value="Unassembled WGS sequence"/>
</dbReference>
<proteinExistence type="predicted"/>
<sequence>MMRSNFRWCLLAVVLGACSSGRNETVKAEAQASSPSVAQLDAGTPVCQPRTCQAMKRRCGRVSDGCGGVLDCGACPGCGPEEMDCCGACIPKSEGRCPENIHCKQPPPEM</sequence>
<dbReference type="PROSITE" id="PS51257">
    <property type="entry name" value="PROKAR_LIPOPROTEIN"/>
    <property type="match status" value="1"/>
</dbReference>
<dbReference type="RefSeq" id="WP_321549973.1">
    <property type="nucleotide sequence ID" value="NZ_JAXIVS010000014.1"/>
</dbReference>
<keyword evidence="2" id="KW-1185">Reference proteome</keyword>
<protein>
    <recommendedName>
        <fullName evidence="3">Lipoprotein</fullName>
    </recommendedName>
</protein>
<comment type="caution">
    <text evidence="1">The sequence shown here is derived from an EMBL/GenBank/DDBJ whole genome shotgun (WGS) entry which is preliminary data.</text>
</comment>
<organism evidence="1 2">
    <name type="scientific">Hyalangium rubrum</name>
    <dbReference type="NCBI Taxonomy" id="3103134"/>
    <lineage>
        <taxon>Bacteria</taxon>
        <taxon>Pseudomonadati</taxon>
        <taxon>Myxococcota</taxon>
        <taxon>Myxococcia</taxon>
        <taxon>Myxococcales</taxon>
        <taxon>Cystobacterineae</taxon>
        <taxon>Archangiaceae</taxon>
        <taxon>Hyalangium</taxon>
    </lineage>
</organism>
<accession>A0ABU5HCS1</accession>
<name>A0ABU5HCS1_9BACT</name>
<reference evidence="1 2" key="1">
    <citation type="submission" date="2023-12" db="EMBL/GenBank/DDBJ databases">
        <title>the genome sequence of Hyalangium sp. s54d21.</title>
        <authorList>
            <person name="Zhang X."/>
        </authorList>
    </citation>
    <scope>NUCLEOTIDE SEQUENCE [LARGE SCALE GENOMIC DNA]</scope>
    <source>
        <strain evidence="2">s54d21</strain>
    </source>
</reference>
<evidence type="ECO:0008006" key="3">
    <source>
        <dbReference type="Google" id="ProtNLM"/>
    </source>
</evidence>